<dbReference type="Proteomes" id="UP000283786">
    <property type="component" value="Chromosome"/>
</dbReference>
<dbReference type="OrthoDB" id="9808724at2"/>
<dbReference type="Gene3D" id="2.60.120.200">
    <property type="match status" value="1"/>
</dbReference>
<sequence length="108" mass="11739">MAFEQSPANLSTIVSVVTNDTSDDANGPSVDAKAVYLRVYWDGKVFAFHHHSLDGRLWNLARLFSLPLGAGEPTVEMTAQSPVGDDCTVDFSQVSWQKAVLPDLRDGS</sequence>
<gene>
    <name evidence="1" type="ORF">PSAL_034380</name>
</gene>
<dbReference type="AlphaFoldDB" id="A0A418SK23"/>
<keyword evidence="2" id="KW-1185">Reference proteome</keyword>
<name>A0A418SK23_9RHOB</name>
<protein>
    <submittedName>
        <fullName evidence="1">Uncharacterized protein</fullName>
    </submittedName>
</protein>
<dbReference type="EMBL" id="CP060436">
    <property type="protein sequence ID" value="QPM92174.1"/>
    <property type="molecule type" value="Genomic_DNA"/>
</dbReference>
<proteinExistence type="predicted"/>
<evidence type="ECO:0000313" key="2">
    <source>
        <dbReference type="Proteomes" id="UP000283786"/>
    </source>
</evidence>
<reference evidence="1 2" key="1">
    <citation type="submission" date="2020-08" db="EMBL/GenBank/DDBJ databases">
        <title>Genome sequence of Rhodobacteraceae bacterium Lw-13e.</title>
        <authorList>
            <person name="Poehlein A."/>
            <person name="Wolter L."/>
            <person name="Daniel R."/>
            <person name="Brinkhoff T."/>
        </authorList>
    </citation>
    <scope>NUCLEOTIDE SEQUENCE [LARGE SCALE GENOMIC DNA]</scope>
    <source>
        <strain evidence="1 2">Lw-13e</strain>
    </source>
</reference>
<organism evidence="1 2">
    <name type="scientific">Pseudooceanicola algae</name>
    <dbReference type="NCBI Taxonomy" id="1537215"/>
    <lineage>
        <taxon>Bacteria</taxon>
        <taxon>Pseudomonadati</taxon>
        <taxon>Pseudomonadota</taxon>
        <taxon>Alphaproteobacteria</taxon>
        <taxon>Rhodobacterales</taxon>
        <taxon>Paracoccaceae</taxon>
        <taxon>Pseudooceanicola</taxon>
    </lineage>
</organism>
<dbReference type="InterPro" id="IPR009784">
    <property type="entry name" value="DUF1349"/>
</dbReference>
<accession>A0A418SK23</accession>
<dbReference type="SUPFAM" id="SSF49899">
    <property type="entry name" value="Concanavalin A-like lectins/glucanases"/>
    <property type="match status" value="1"/>
</dbReference>
<evidence type="ECO:0000313" key="1">
    <source>
        <dbReference type="EMBL" id="QPM92174.1"/>
    </source>
</evidence>
<dbReference type="InterPro" id="IPR013320">
    <property type="entry name" value="ConA-like_dom_sf"/>
</dbReference>
<dbReference type="Pfam" id="PF07081">
    <property type="entry name" value="DUF1349"/>
    <property type="match status" value="1"/>
</dbReference>
<dbReference type="RefSeq" id="WP_119838109.1">
    <property type="nucleotide sequence ID" value="NZ_CP060436.1"/>
</dbReference>
<dbReference type="KEGG" id="palw:PSAL_034380"/>